<dbReference type="GO" id="GO:0008270">
    <property type="term" value="F:zinc ion binding"/>
    <property type="evidence" value="ECO:0007669"/>
    <property type="project" value="UniProtKB-KW"/>
</dbReference>
<keyword evidence="5" id="KW-0233">DNA recombination</keyword>
<evidence type="ECO:0000256" key="5">
    <source>
        <dbReference type="ARBA" id="ARBA00023172"/>
    </source>
</evidence>
<comment type="caution">
    <text evidence="10">The sequence shown here is derived from an EMBL/GenBank/DDBJ whole genome shotgun (WGS) entry which is preliminary data.</text>
</comment>
<feature type="domain" description="Toprim" evidence="7">
    <location>
        <begin position="72"/>
        <end position="167"/>
    </location>
</feature>
<dbReference type="Proteomes" id="UP000713222">
    <property type="component" value="Unassembled WGS sequence"/>
</dbReference>
<keyword evidence="3" id="KW-0863">Zinc-finger</keyword>
<sequence>ETLMFLIAKLPGLGPKSARRIALYLLKNRDNIMKPLSGALDKVYQNVSRCNVCGNFKTNKVECNCSNKNNYEQICVVENVADMWALESTNVYSGQYHILGGTLSAINGVNPEDLLIGSLVNRIKANAVKEVILATSATIEGQTTAHYIKDSIKNLNIKVTKLAHGLPVGGEIEYLDDGTLFSAFKYRSSLSSD</sequence>
<dbReference type="GO" id="GO:0003677">
    <property type="term" value="F:DNA binding"/>
    <property type="evidence" value="ECO:0007669"/>
    <property type="project" value="InterPro"/>
</dbReference>
<evidence type="ECO:0000256" key="3">
    <source>
        <dbReference type="ARBA" id="ARBA00022771"/>
    </source>
</evidence>
<evidence type="ECO:0000256" key="6">
    <source>
        <dbReference type="ARBA" id="ARBA00023204"/>
    </source>
</evidence>
<keyword evidence="4" id="KW-0862">Zinc</keyword>
<dbReference type="EMBL" id="RGOB01000053">
    <property type="protein sequence ID" value="NCU53145.1"/>
    <property type="molecule type" value="Genomic_DNA"/>
</dbReference>
<evidence type="ECO:0000256" key="1">
    <source>
        <dbReference type="ARBA" id="ARBA00022723"/>
    </source>
</evidence>
<dbReference type="EMBL" id="RGGN01000146">
    <property type="protein sequence ID" value="NCU63177.1"/>
    <property type="molecule type" value="Genomic_DNA"/>
</dbReference>
<evidence type="ECO:0000256" key="2">
    <source>
        <dbReference type="ARBA" id="ARBA00022763"/>
    </source>
</evidence>
<dbReference type="CDD" id="cd01025">
    <property type="entry name" value="TOPRIM_recR"/>
    <property type="match status" value="1"/>
</dbReference>
<dbReference type="Proteomes" id="UP000747791">
    <property type="component" value="Unassembled WGS sequence"/>
</dbReference>
<evidence type="ECO:0000313" key="9">
    <source>
        <dbReference type="EMBL" id="NCU53145.1"/>
    </source>
</evidence>
<dbReference type="InterPro" id="IPR034137">
    <property type="entry name" value="TOPRIM_RecR"/>
</dbReference>
<dbReference type="Pfam" id="PF21176">
    <property type="entry name" value="RecR_HhH"/>
    <property type="match status" value="1"/>
</dbReference>
<dbReference type="PROSITE" id="PS50880">
    <property type="entry name" value="TOPRIM"/>
    <property type="match status" value="1"/>
</dbReference>
<dbReference type="Gene3D" id="1.10.8.420">
    <property type="entry name" value="RecR Domain 1"/>
    <property type="match status" value="1"/>
</dbReference>
<name>A0A845S9H6_9PROT</name>
<dbReference type="Gene3D" id="3.40.1360.10">
    <property type="match status" value="1"/>
</dbReference>
<dbReference type="InterPro" id="IPR006171">
    <property type="entry name" value="TOPRIM_dom"/>
</dbReference>
<gene>
    <name evidence="10" type="primary">recR</name>
    <name evidence="8" type="ORF">EBV32_04760</name>
    <name evidence="10" type="ORF">EBV78_03710</name>
    <name evidence="9" type="ORF">EBX74_02420</name>
</gene>
<dbReference type="Gene3D" id="6.10.250.240">
    <property type="match status" value="1"/>
</dbReference>
<dbReference type="SUPFAM" id="SSF111304">
    <property type="entry name" value="Recombination protein RecR"/>
    <property type="match status" value="1"/>
</dbReference>
<keyword evidence="6" id="KW-0234">DNA repair</keyword>
<evidence type="ECO:0000313" key="10">
    <source>
        <dbReference type="EMBL" id="NCU63177.1"/>
    </source>
</evidence>
<dbReference type="HAMAP" id="MF_00017">
    <property type="entry name" value="RecR"/>
    <property type="match status" value="1"/>
</dbReference>
<dbReference type="GO" id="GO:0006281">
    <property type="term" value="P:DNA repair"/>
    <property type="evidence" value="ECO:0007669"/>
    <property type="project" value="UniProtKB-KW"/>
</dbReference>
<dbReference type="EMBL" id="RGET01000105">
    <property type="protein sequence ID" value="NBN88378.1"/>
    <property type="molecule type" value="Genomic_DNA"/>
</dbReference>
<evidence type="ECO:0000313" key="8">
    <source>
        <dbReference type="EMBL" id="NBN88378.1"/>
    </source>
</evidence>
<dbReference type="InterPro" id="IPR000093">
    <property type="entry name" value="DNA_Rcmb_RecR"/>
</dbReference>
<dbReference type="Pfam" id="PF13662">
    <property type="entry name" value="Toprim_4"/>
    <property type="match status" value="1"/>
</dbReference>
<dbReference type="PANTHER" id="PTHR30446">
    <property type="entry name" value="RECOMBINATION PROTEIN RECR"/>
    <property type="match status" value="1"/>
</dbReference>
<dbReference type="GO" id="GO:0006310">
    <property type="term" value="P:DNA recombination"/>
    <property type="evidence" value="ECO:0007669"/>
    <property type="project" value="UniProtKB-KW"/>
</dbReference>
<accession>A0A845S9H6</accession>
<proteinExistence type="inferred from homology"/>
<evidence type="ECO:0000256" key="4">
    <source>
        <dbReference type="ARBA" id="ARBA00022833"/>
    </source>
</evidence>
<dbReference type="Pfam" id="PF21175">
    <property type="entry name" value="RecR_C"/>
    <property type="match status" value="1"/>
</dbReference>
<evidence type="ECO:0000313" key="11">
    <source>
        <dbReference type="Proteomes" id="UP000572953"/>
    </source>
</evidence>
<keyword evidence="2" id="KW-0227">DNA damage</keyword>
<dbReference type="AlphaFoldDB" id="A0A845S9H6"/>
<reference evidence="10 11" key="1">
    <citation type="submission" date="2018-10" db="EMBL/GenBank/DDBJ databases">
        <title>Iterative Subtractive Binning of Freshwater Chronoseries Metagenomes Recovers Nearly Complete Genomes from over Four Hundred Novel Species.</title>
        <authorList>
            <person name="Rodriguez-R L.M."/>
            <person name="Tsementzi D."/>
            <person name="Luo C."/>
            <person name="Konstantinidis K.T."/>
        </authorList>
    </citation>
    <scope>NUCLEOTIDE SEQUENCE [LARGE SCALE GENOMIC DNA]</scope>
    <source>
        <strain evidence="10">WB7_2B_003</strain>
        <strain evidence="8">WB7_6_001</strain>
        <strain evidence="9">WB8_2A_004</strain>
    </source>
</reference>
<dbReference type="Proteomes" id="UP000572953">
    <property type="component" value="Unassembled WGS sequence"/>
</dbReference>
<dbReference type="NCBIfam" id="TIGR00615">
    <property type="entry name" value="recR"/>
    <property type="match status" value="1"/>
</dbReference>
<feature type="non-terminal residue" evidence="10">
    <location>
        <position position="1"/>
    </location>
</feature>
<dbReference type="SMART" id="SM00493">
    <property type="entry name" value="TOPRIM"/>
    <property type="match status" value="1"/>
</dbReference>
<protein>
    <submittedName>
        <fullName evidence="10">Recombination protein RecR</fullName>
    </submittedName>
</protein>
<dbReference type="InterPro" id="IPR023627">
    <property type="entry name" value="Rcmb_RecR"/>
</dbReference>
<organism evidence="10 11">
    <name type="scientific">Candidatus Fonsibacter lacus</name>
    <dbReference type="NCBI Taxonomy" id="2576439"/>
    <lineage>
        <taxon>Bacteria</taxon>
        <taxon>Pseudomonadati</taxon>
        <taxon>Pseudomonadota</taxon>
        <taxon>Alphaproteobacteria</taxon>
        <taxon>Candidatus Pelagibacterales</taxon>
        <taxon>Candidatus Pelagibacterales incertae sedis</taxon>
        <taxon>Candidatus Fonsibacter</taxon>
    </lineage>
</organism>
<keyword evidence="1" id="KW-0479">Metal-binding</keyword>
<dbReference type="PANTHER" id="PTHR30446:SF0">
    <property type="entry name" value="RECOMBINATION PROTEIN RECR"/>
    <property type="match status" value="1"/>
</dbReference>
<evidence type="ECO:0000259" key="7">
    <source>
        <dbReference type="PROSITE" id="PS50880"/>
    </source>
</evidence>